<dbReference type="GO" id="GO:0004316">
    <property type="term" value="F:3-oxoacyl-[acyl-carrier-protein] reductase (NADPH) activity"/>
    <property type="evidence" value="ECO:0007669"/>
    <property type="project" value="UniProtKB-EC"/>
</dbReference>
<dbReference type="SUPFAM" id="SSF51735">
    <property type="entry name" value="NAD(P)-binding Rossmann-fold domains"/>
    <property type="match status" value="1"/>
</dbReference>
<dbReference type="PANTHER" id="PTHR42879">
    <property type="entry name" value="3-OXOACYL-(ACYL-CARRIER-PROTEIN) REDUCTASE"/>
    <property type="match status" value="1"/>
</dbReference>
<evidence type="ECO:0000256" key="2">
    <source>
        <dbReference type="ARBA" id="ARBA00012948"/>
    </source>
</evidence>
<evidence type="ECO:0000313" key="4">
    <source>
        <dbReference type="EMBL" id="KAG2177873.1"/>
    </source>
</evidence>
<dbReference type="Pfam" id="PF00106">
    <property type="entry name" value="adh_short"/>
    <property type="match status" value="1"/>
</dbReference>
<evidence type="ECO:0000256" key="1">
    <source>
        <dbReference type="ARBA" id="ARBA00006484"/>
    </source>
</evidence>
<dbReference type="AlphaFoldDB" id="A0A8H7PPN7"/>
<comment type="similarity">
    <text evidence="1">Belongs to the short-chain dehydrogenases/reductases (SDR) family.</text>
</comment>
<sequence length="225" mass="23890">MISAAPQLAGRIAVVTGAASGIGEACARKLFALGSTLVLSDVNEDRGNSIVQDLKSKAEPDNKADALFMKVDMSKGDQTKEFSDKVLEKFGASHAIILGRVINIGSIHSLVASPGKIAYVTLKHGLVGMTKAIAVEGGKYGVTANCICPSYVRTPLVEKQIVDQAKLRGISEAEVIERIMLPDNAVIKRLLEPSEVAEFCAFLCSDAAQCITGSEHRIDCGWTSQ</sequence>
<dbReference type="Proteomes" id="UP000654370">
    <property type="component" value="Unassembled WGS sequence"/>
</dbReference>
<proteinExistence type="inferred from homology"/>
<comment type="caution">
    <text evidence="4">The sequence shown here is derived from an EMBL/GenBank/DDBJ whole genome shotgun (WGS) entry which is preliminary data.</text>
</comment>
<accession>A0A8H7PPN7</accession>
<dbReference type="Pfam" id="PF13561">
    <property type="entry name" value="adh_short_C2"/>
    <property type="match status" value="1"/>
</dbReference>
<comment type="catalytic activity">
    <reaction evidence="3">
        <text>a (3R)-hydroxyacyl-[ACP] + NADP(+) = a 3-oxoacyl-[ACP] + NADPH + H(+)</text>
        <dbReference type="Rhea" id="RHEA:17397"/>
        <dbReference type="Rhea" id="RHEA-COMP:9916"/>
        <dbReference type="Rhea" id="RHEA-COMP:9945"/>
        <dbReference type="ChEBI" id="CHEBI:15378"/>
        <dbReference type="ChEBI" id="CHEBI:57783"/>
        <dbReference type="ChEBI" id="CHEBI:58349"/>
        <dbReference type="ChEBI" id="CHEBI:78776"/>
        <dbReference type="ChEBI" id="CHEBI:78827"/>
        <dbReference type="EC" id="1.1.1.100"/>
    </reaction>
</comment>
<organism evidence="4 5">
    <name type="scientific">Mortierella isabellina</name>
    <name type="common">Filamentous fungus</name>
    <name type="synonym">Umbelopsis isabellina</name>
    <dbReference type="NCBI Taxonomy" id="91625"/>
    <lineage>
        <taxon>Eukaryota</taxon>
        <taxon>Fungi</taxon>
        <taxon>Fungi incertae sedis</taxon>
        <taxon>Mucoromycota</taxon>
        <taxon>Mucoromycotina</taxon>
        <taxon>Umbelopsidomycetes</taxon>
        <taxon>Umbelopsidales</taxon>
        <taxon>Umbelopsidaceae</taxon>
        <taxon>Umbelopsis</taxon>
    </lineage>
</organism>
<dbReference type="Gene3D" id="3.40.50.720">
    <property type="entry name" value="NAD(P)-binding Rossmann-like Domain"/>
    <property type="match status" value="2"/>
</dbReference>
<dbReference type="EMBL" id="JAEPQZ010000008">
    <property type="protein sequence ID" value="KAG2177873.1"/>
    <property type="molecule type" value="Genomic_DNA"/>
</dbReference>
<gene>
    <name evidence="4" type="ORF">INT43_003120</name>
</gene>
<evidence type="ECO:0000256" key="3">
    <source>
        <dbReference type="ARBA" id="ARBA00048508"/>
    </source>
</evidence>
<dbReference type="PANTHER" id="PTHR42879:SF2">
    <property type="entry name" value="3-OXOACYL-[ACYL-CARRIER-PROTEIN] REDUCTASE FABG"/>
    <property type="match status" value="1"/>
</dbReference>
<keyword evidence="5" id="KW-1185">Reference proteome</keyword>
<dbReference type="InterPro" id="IPR050259">
    <property type="entry name" value="SDR"/>
</dbReference>
<dbReference type="EC" id="1.1.1.100" evidence="2"/>
<dbReference type="InterPro" id="IPR002347">
    <property type="entry name" value="SDR_fam"/>
</dbReference>
<dbReference type="InterPro" id="IPR036291">
    <property type="entry name" value="NAD(P)-bd_dom_sf"/>
</dbReference>
<protein>
    <recommendedName>
        <fullName evidence="2">3-oxoacyl-[acyl-carrier-protein] reductase</fullName>
        <ecNumber evidence="2">1.1.1.100</ecNumber>
    </recommendedName>
</protein>
<reference evidence="4" key="1">
    <citation type="submission" date="2020-12" db="EMBL/GenBank/DDBJ databases">
        <title>Metabolic potential, ecology and presence of endohyphal bacteria is reflected in genomic diversity of Mucoromycotina.</title>
        <authorList>
            <person name="Muszewska A."/>
            <person name="Okrasinska A."/>
            <person name="Steczkiewicz K."/>
            <person name="Drgas O."/>
            <person name="Orlowska M."/>
            <person name="Perlinska-Lenart U."/>
            <person name="Aleksandrzak-Piekarczyk T."/>
            <person name="Szatraj K."/>
            <person name="Zielenkiewicz U."/>
            <person name="Pilsyk S."/>
            <person name="Malc E."/>
            <person name="Mieczkowski P."/>
            <person name="Kruszewska J.S."/>
            <person name="Biernat P."/>
            <person name="Pawlowska J."/>
        </authorList>
    </citation>
    <scope>NUCLEOTIDE SEQUENCE</scope>
    <source>
        <strain evidence="4">WA0000067209</strain>
    </source>
</reference>
<dbReference type="PRINTS" id="PR00081">
    <property type="entry name" value="GDHRDH"/>
</dbReference>
<evidence type="ECO:0000313" key="5">
    <source>
        <dbReference type="Proteomes" id="UP000654370"/>
    </source>
</evidence>
<name>A0A8H7PPN7_MORIS</name>
<dbReference type="OrthoDB" id="5840532at2759"/>